<organism evidence="3 4">
    <name type="scientific">Tersicoccus solisilvae</name>
    <dbReference type="NCBI Taxonomy" id="1882339"/>
    <lineage>
        <taxon>Bacteria</taxon>
        <taxon>Bacillati</taxon>
        <taxon>Actinomycetota</taxon>
        <taxon>Actinomycetes</taxon>
        <taxon>Micrococcales</taxon>
        <taxon>Micrococcaceae</taxon>
        <taxon>Tersicoccus</taxon>
    </lineage>
</organism>
<name>A0ABQ1PL08_9MICC</name>
<gene>
    <name evidence="3" type="ORF">GCM10011512_27330</name>
</gene>
<dbReference type="SUPFAM" id="SSF53474">
    <property type="entry name" value="alpha/beta-Hydrolases"/>
    <property type="match status" value="1"/>
</dbReference>
<dbReference type="Gene3D" id="3.40.50.1820">
    <property type="entry name" value="alpha/beta hydrolase"/>
    <property type="match status" value="1"/>
</dbReference>
<accession>A0ABQ1PL08</accession>
<dbReference type="Proteomes" id="UP000597761">
    <property type="component" value="Unassembled WGS sequence"/>
</dbReference>
<dbReference type="PRINTS" id="PR00412">
    <property type="entry name" value="EPOXHYDRLASE"/>
</dbReference>
<evidence type="ECO:0000313" key="4">
    <source>
        <dbReference type="Proteomes" id="UP000597761"/>
    </source>
</evidence>
<dbReference type="EMBL" id="BMJI01000023">
    <property type="protein sequence ID" value="GGC98955.1"/>
    <property type="molecule type" value="Genomic_DNA"/>
</dbReference>
<keyword evidence="1 3" id="KW-0378">Hydrolase</keyword>
<proteinExistence type="predicted"/>
<sequence length="261" mass="27976">MTDTGPLDGEVVVLLHGFPQTATSWAGVSARLADAGYRTLAPDQRGYSPGARPRGRRAYRLAELTGDVVALIDRIGTGPVHLIGHDWGATVGWSVAAHHPDRVRTWTAASVPHPAAFSRALRSPDQARRSWYMAFFQVPRLPERVLSRTGAGGPTLLAGAGMDDVALARYRHEMVEGGALPGALGWYRALPFLTPVPRVAVPTAFVWSSGDSAVSRRAADLCGRHVSGPYRFVELGGTHWIPDQQPEAISEAFLAGVTRSG</sequence>
<dbReference type="InterPro" id="IPR000073">
    <property type="entry name" value="AB_hydrolase_1"/>
</dbReference>
<reference evidence="4" key="1">
    <citation type="journal article" date="2019" name="Int. J. Syst. Evol. Microbiol.">
        <title>The Global Catalogue of Microorganisms (GCM) 10K type strain sequencing project: providing services to taxonomists for standard genome sequencing and annotation.</title>
        <authorList>
            <consortium name="The Broad Institute Genomics Platform"/>
            <consortium name="The Broad Institute Genome Sequencing Center for Infectious Disease"/>
            <person name="Wu L."/>
            <person name="Ma J."/>
        </authorList>
    </citation>
    <scope>NUCLEOTIDE SEQUENCE [LARGE SCALE GENOMIC DNA]</scope>
    <source>
        <strain evidence="4">CGMCC 1.15480</strain>
    </source>
</reference>
<dbReference type="InterPro" id="IPR029058">
    <property type="entry name" value="AB_hydrolase_fold"/>
</dbReference>
<evidence type="ECO:0000259" key="2">
    <source>
        <dbReference type="Pfam" id="PF00561"/>
    </source>
</evidence>
<comment type="caution">
    <text evidence="3">The sequence shown here is derived from an EMBL/GenBank/DDBJ whole genome shotgun (WGS) entry which is preliminary data.</text>
</comment>
<evidence type="ECO:0000313" key="3">
    <source>
        <dbReference type="EMBL" id="GGC98955.1"/>
    </source>
</evidence>
<evidence type="ECO:0000256" key="1">
    <source>
        <dbReference type="ARBA" id="ARBA00022801"/>
    </source>
</evidence>
<keyword evidence="4" id="KW-1185">Reference proteome</keyword>
<feature type="domain" description="AB hydrolase-1" evidence="2">
    <location>
        <begin position="11"/>
        <end position="243"/>
    </location>
</feature>
<dbReference type="PANTHER" id="PTHR43329">
    <property type="entry name" value="EPOXIDE HYDROLASE"/>
    <property type="match status" value="1"/>
</dbReference>
<dbReference type="Pfam" id="PF00561">
    <property type="entry name" value="Abhydrolase_1"/>
    <property type="match status" value="1"/>
</dbReference>
<dbReference type="GO" id="GO:0016787">
    <property type="term" value="F:hydrolase activity"/>
    <property type="evidence" value="ECO:0007669"/>
    <property type="project" value="UniProtKB-KW"/>
</dbReference>
<protein>
    <submittedName>
        <fullName evidence="3">Alpha/beta hydrolase</fullName>
    </submittedName>
</protein>
<dbReference type="InterPro" id="IPR000639">
    <property type="entry name" value="Epox_hydrolase-like"/>
</dbReference>